<evidence type="ECO:0000313" key="2">
    <source>
        <dbReference type="Proteomes" id="UP000593572"/>
    </source>
</evidence>
<keyword evidence="2" id="KW-1185">Reference proteome</keyword>
<comment type="caution">
    <text evidence="1">The sequence shown here is derived from an EMBL/GenBank/DDBJ whole genome shotgun (WGS) entry which is preliminary data.</text>
</comment>
<evidence type="ECO:0000313" key="1">
    <source>
        <dbReference type="EMBL" id="MBA0576416.1"/>
    </source>
</evidence>
<accession>A0A7J8NHN3</accession>
<reference evidence="1 2" key="1">
    <citation type="journal article" date="2019" name="Genome Biol. Evol.">
        <title>Insights into the evolution of the New World diploid cottons (Gossypium, subgenus Houzingenia) based on genome sequencing.</title>
        <authorList>
            <person name="Grover C.E."/>
            <person name="Arick M.A. 2nd"/>
            <person name="Thrash A."/>
            <person name="Conover J.L."/>
            <person name="Sanders W.S."/>
            <person name="Peterson D.G."/>
            <person name="Frelichowski J.E."/>
            <person name="Scheffler J.A."/>
            <person name="Scheffler B.E."/>
            <person name="Wendel J.F."/>
        </authorList>
    </citation>
    <scope>NUCLEOTIDE SEQUENCE [LARGE SCALE GENOMIC DNA]</scope>
    <source>
        <strain evidence="1">157</strain>
        <tissue evidence="1">Leaf</tissue>
    </source>
</reference>
<proteinExistence type="predicted"/>
<gene>
    <name evidence="1" type="ORF">Golob_023876</name>
</gene>
<dbReference type="Proteomes" id="UP000593572">
    <property type="component" value="Unassembled WGS sequence"/>
</dbReference>
<sequence length="78" mass="9012">MHIPLAKAPHDDFLAWSGELLGEYSVRSAYKLLQRSDDPSVNALQTDYSNYFVTRYGQSEEKEIVDYMRKLVDLGKKL</sequence>
<name>A0A7J8NHN3_9ROSI</name>
<organism evidence="1 2">
    <name type="scientific">Gossypium lobatum</name>
    <dbReference type="NCBI Taxonomy" id="34289"/>
    <lineage>
        <taxon>Eukaryota</taxon>
        <taxon>Viridiplantae</taxon>
        <taxon>Streptophyta</taxon>
        <taxon>Embryophyta</taxon>
        <taxon>Tracheophyta</taxon>
        <taxon>Spermatophyta</taxon>
        <taxon>Magnoliopsida</taxon>
        <taxon>eudicotyledons</taxon>
        <taxon>Gunneridae</taxon>
        <taxon>Pentapetalae</taxon>
        <taxon>rosids</taxon>
        <taxon>malvids</taxon>
        <taxon>Malvales</taxon>
        <taxon>Malvaceae</taxon>
        <taxon>Malvoideae</taxon>
        <taxon>Gossypium</taxon>
    </lineage>
</organism>
<protein>
    <submittedName>
        <fullName evidence="1">Uncharacterized protein</fullName>
    </submittedName>
</protein>
<dbReference type="EMBL" id="JABEZX010347942">
    <property type="protein sequence ID" value="MBA0576416.1"/>
    <property type="molecule type" value="Genomic_DNA"/>
</dbReference>
<dbReference type="AlphaFoldDB" id="A0A7J8NHN3"/>